<feature type="region of interest" description="Disordered" evidence="3">
    <location>
        <begin position="92"/>
        <end position="142"/>
    </location>
</feature>
<evidence type="ECO:0000256" key="1">
    <source>
        <dbReference type="ARBA" id="ARBA00022443"/>
    </source>
</evidence>
<evidence type="ECO:0000313" key="7">
    <source>
        <dbReference type="Proteomes" id="UP001175261"/>
    </source>
</evidence>
<keyword evidence="1 2" id="KW-0728">SH3 domain</keyword>
<feature type="compositionally biased region" description="Basic and acidic residues" evidence="3">
    <location>
        <begin position="105"/>
        <end position="115"/>
    </location>
</feature>
<dbReference type="SUPFAM" id="SSF50044">
    <property type="entry name" value="SH3-domain"/>
    <property type="match status" value="1"/>
</dbReference>
<feature type="compositionally biased region" description="Basic and acidic residues" evidence="3">
    <location>
        <begin position="337"/>
        <end position="351"/>
    </location>
</feature>
<feature type="compositionally biased region" description="Polar residues" evidence="3">
    <location>
        <begin position="633"/>
        <end position="643"/>
    </location>
</feature>
<dbReference type="InterPro" id="IPR036028">
    <property type="entry name" value="SH3-like_dom_sf"/>
</dbReference>
<evidence type="ECO:0000256" key="2">
    <source>
        <dbReference type="PROSITE-ProRule" id="PRU00192"/>
    </source>
</evidence>
<dbReference type="Proteomes" id="UP001175261">
    <property type="component" value="Unassembled WGS sequence"/>
</dbReference>
<dbReference type="AlphaFoldDB" id="A0AA39GPJ9"/>
<feature type="compositionally biased region" description="Low complexity" evidence="3">
    <location>
        <begin position="558"/>
        <end position="577"/>
    </location>
</feature>
<sequence>MTVRHRHVHRDWRDDARAWREQMKEDAQKWQEDTKNWIDNANPFSDGNSNSNKQRADEGNDEQPSQNGDGEEPKIKTIYKTLSATFEGEVGGYKTLDEDTSEPTKAAKDKNEDQSKAPTAKATATADKETATAEKKKALQTDTETDLPTAIAKPTVTSVEDTVLVKATGKPTASAALHTANEADITSAASGAVSATSVSDASASNSNADAGASAGAKAGIAFGVLGGLLVIGLLVFFIFNRRKNQAREKLEDDHEKLHEPAGDAAFAGGVAASSNPRAPRLSLRPVTQFFPGFNAEKRTSKGAAMALAPGAASARGGPWDRPSTSQSTHSANPFGNHAERAHSPVSEEHNMYNKPMPPSPVNDGMSASDPFTANGPPVVAGAAAAGVVTGATALARKTSMRRDGPNKVDLTLPPSLGAVPPSPSGTEFSDTPETPGVGPAPSAGAAAIAAAGGPANTAVHRVQLDFSSTLEDEMDLKAGQLVRLLHEYDDGWALCIRLDRSQQGVVPRTCLSTRPVKPRPPPGAQRSGPPINPQGPPRGPPNGPGYPRGPPPNGMGPQGRPRGASGSGPMSPFGPGPNARSQSPMGRPAGPFNGPGPVPQSPGPRMQGPPSSRSQSPSGMSRRMSPPGPNPMLQHQSTPSSPINRKPVPGQAL</sequence>
<feature type="compositionally biased region" description="Polar residues" evidence="3">
    <location>
        <begin position="37"/>
        <end position="53"/>
    </location>
</feature>
<keyword evidence="7" id="KW-1185">Reference proteome</keyword>
<feature type="compositionally biased region" description="Low complexity" evidence="3">
    <location>
        <begin position="603"/>
        <end position="625"/>
    </location>
</feature>
<feature type="compositionally biased region" description="Low complexity" evidence="3">
    <location>
        <begin position="116"/>
        <end position="125"/>
    </location>
</feature>
<dbReference type="InterPro" id="IPR001452">
    <property type="entry name" value="SH3_domain"/>
</dbReference>
<organism evidence="6 7">
    <name type="scientific">Sarocladium strictum</name>
    <name type="common">Black bundle disease fungus</name>
    <name type="synonym">Acremonium strictum</name>
    <dbReference type="NCBI Taxonomy" id="5046"/>
    <lineage>
        <taxon>Eukaryota</taxon>
        <taxon>Fungi</taxon>
        <taxon>Dikarya</taxon>
        <taxon>Ascomycota</taxon>
        <taxon>Pezizomycotina</taxon>
        <taxon>Sordariomycetes</taxon>
        <taxon>Hypocreomycetidae</taxon>
        <taxon>Hypocreales</taxon>
        <taxon>Sarocladiaceae</taxon>
        <taxon>Sarocladium</taxon>
    </lineage>
</organism>
<keyword evidence="4" id="KW-0812">Transmembrane</keyword>
<reference evidence="6" key="1">
    <citation type="submission" date="2022-10" db="EMBL/GenBank/DDBJ databases">
        <title>Determination and structural analysis of whole genome sequence of Sarocladium strictum F4-1.</title>
        <authorList>
            <person name="Hu L."/>
            <person name="Jiang Y."/>
        </authorList>
    </citation>
    <scope>NUCLEOTIDE SEQUENCE</scope>
    <source>
        <strain evidence="6">F4-1</strain>
    </source>
</reference>
<evidence type="ECO:0000313" key="6">
    <source>
        <dbReference type="EMBL" id="KAK0391207.1"/>
    </source>
</evidence>
<feature type="region of interest" description="Disordered" evidence="3">
    <location>
        <begin position="22"/>
        <end position="73"/>
    </location>
</feature>
<dbReference type="Pfam" id="PF14604">
    <property type="entry name" value="SH3_9"/>
    <property type="match status" value="1"/>
</dbReference>
<gene>
    <name evidence="6" type="ORF">NLU13_0708</name>
</gene>
<name>A0AA39GPJ9_SARSR</name>
<dbReference type="SMART" id="SM00326">
    <property type="entry name" value="SH3"/>
    <property type="match status" value="1"/>
</dbReference>
<feature type="region of interest" description="Disordered" evidence="3">
    <location>
        <begin position="301"/>
        <end position="372"/>
    </location>
</feature>
<protein>
    <recommendedName>
        <fullName evidence="5">SH3 domain-containing protein</fullName>
    </recommendedName>
</protein>
<feature type="compositionally biased region" description="Basic and acidic residues" evidence="3">
    <location>
        <begin position="22"/>
        <end position="36"/>
    </location>
</feature>
<evidence type="ECO:0000256" key="3">
    <source>
        <dbReference type="SAM" id="MobiDB-lite"/>
    </source>
</evidence>
<keyword evidence="4" id="KW-0472">Membrane</keyword>
<comment type="caution">
    <text evidence="6">The sequence shown here is derived from an EMBL/GenBank/DDBJ whole genome shotgun (WGS) entry which is preliminary data.</text>
</comment>
<evidence type="ECO:0000256" key="4">
    <source>
        <dbReference type="SAM" id="Phobius"/>
    </source>
</evidence>
<dbReference type="Gene3D" id="2.30.30.40">
    <property type="entry name" value="SH3 Domains"/>
    <property type="match status" value="1"/>
</dbReference>
<feature type="transmembrane region" description="Helical" evidence="4">
    <location>
        <begin position="218"/>
        <end position="239"/>
    </location>
</feature>
<feature type="compositionally biased region" description="Polar residues" evidence="3">
    <location>
        <begin position="322"/>
        <end position="333"/>
    </location>
</feature>
<feature type="region of interest" description="Disordered" evidence="3">
    <location>
        <begin position="509"/>
        <end position="653"/>
    </location>
</feature>
<feature type="compositionally biased region" description="Pro residues" evidence="3">
    <location>
        <begin position="530"/>
        <end position="554"/>
    </location>
</feature>
<evidence type="ECO:0000259" key="5">
    <source>
        <dbReference type="PROSITE" id="PS50002"/>
    </source>
</evidence>
<dbReference type="EMBL" id="JAPDFR010000001">
    <property type="protein sequence ID" value="KAK0391207.1"/>
    <property type="molecule type" value="Genomic_DNA"/>
</dbReference>
<accession>A0AA39GPJ9</accession>
<feature type="compositionally biased region" description="Basic and acidic residues" evidence="3">
    <location>
        <begin position="126"/>
        <end position="139"/>
    </location>
</feature>
<feature type="domain" description="SH3" evidence="5">
    <location>
        <begin position="455"/>
        <end position="516"/>
    </location>
</feature>
<dbReference type="PROSITE" id="PS50002">
    <property type="entry name" value="SH3"/>
    <property type="match status" value="1"/>
</dbReference>
<proteinExistence type="predicted"/>
<keyword evidence="4" id="KW-1133">Transmembrane helix</keyword>
<feature type="compositionally biased region" description="Low complexity" evidence="3">
    <location>
        <begin position="302"/>
        <end position="317"/>
    </location>
</feature>
<feature type="region of interest" description="Disordered" evidence="3">
    <location>
        <begin position="396"/>
        <end position="444"/>
    </location>
</feature>
<feature type="compositionally biased region" description="Low complexity" evidence="3">
    <location>
        <begin position="435"/>
        <end position="444"/>
    </location>
</feature>